<protein>
    <recommendedName>
        <fullName evidence="5">DUF4190 domain-containing protein</fullName>
    </recommendedName>
</protein>
<dbReference type="AlphaFoldDB" id="C7MLU4"/>
<gene>
    <name evidence="3" type="ordered locus">Ccur_01690</name>
</gene>
<dbReference type="OrthoDB" id="3197165at2"/>
<feature type="compositionally biased region" description="Polar residues" evidence="1">
    <location>
        <begin position="1"/>
        <end position="33"/>
    </location>
</feature>
<feature type="transmembrane region" description="Helical" evidence="2">
    <location>
        <begin position="57"/>
        <end position="88"/>
    </location>
</feature>
<keyword evidence="2" id="KW-1133">Transmembrane helix</keyword>
<sequence>MSDEINSTPESATPASNPQQPSTAPATPLTPDQTVAAPATPPAPGAPQQSNSSNGKAIGALVCGILAILASGTIIFGVILGIVAIILAAQVAKDGTRDGKVTAGKVCGIIGIVFSILYAIFAFVLGVSIFNAIQNGSINPSAFDNPSSNNVVNAIGSATGNDEAAVRSAVDDIMNTLVGKEAVSAAADQADAGFSSVTGFSLDQIGIDKQEYANWALGGITYSIDSVSIDGDTAKANLTLNVRDFGQFSDLFSDKLTEALTGSEITSQDLMYAQMGSAMKEAMDETGTVPTAATLTLTRTNGTWTVDYSSVSSLSTSILSTLN</sequence>
<proteinExistence type="predicted"/>
<keyword evidence="2" id="KW-0812">Transmembrane</keyword>
<dbReference type="eggNOG" id="ENOG5033A46">
    <property type="taxonomic scope" value="Bacteria"/>
</dbReference>
<keyword evidence="2" id="KW-0472">Membrane</keyword>
<evidence type="ECO:0000313" key="3">
    <source>
        <dbReference type="EMBL" id="ACU93900.1"/>
    </source>
</evidence>
<feature type="region of interest" description="Disordered" evidence="1">
    <location>
        <begin position="1"/>
        <end position="51"/>
    </location>
</feature>
<accession>C7MLU4</accession>
<feature type="transmembrane region" description="Helical" evidence="2">
    <location>
        <begin position="109"/>
        <end position="130"/>
    </location>
</feature>
<evidence type="ECO:0000313" key="4">
    <source>
        <dbReference type="Proteomes" id="UP000000954"/>
    </source>
</evidence>
<organism evidence="3 4">
    <name type="scientific">Cryptobacterium curtum (strain ATCC 700683 / DSM 15641 / CCUG 43107 / 12-3)</name>
    <dbReference type="NCBI Taxonomy" id="469378"/>
    <lineage>
        <taxon>Bacteria</taxon>
        <taxon>Bacillati</taxon>
        <taxon>Actinomycetota</taxon>
        <taxon>Coriobacteriia</taxon>
        <taxon>Eggerthellales</taxon>
        <taxon>Eggerthellaceae</taxon>
        <taxon>Cryptobacterium</taxon>
    </lineage>
</organism>
<dbReference type="KEGG" id="ccu:Ccur_01690"/>
<reference evidence="3 4" key="1">
    <citation type="journal article" date="2009" name="Stand. Genomic Sci.">
        <title>Complete genome sequence of Cryptobacterium curtum type strain (12-3).</title>
        <authorList>
            <person name="Mavrommatis K."/>
            <person name="Pukall R."/>
            <person name="Rohde C."/>
            <person name="Chen F."/>
            <person name="Sims D."/>
            <person name="Brettin T."/>
            <person name="Kuske C."/>
            <person name="Detter J.C."/>
            <person name="Han C."/>
            <person name="Lapidus A."/>
            <person name="Copeland A."/>
            <person name="Glavina Del Rio T."/>
            <person name="Nolan M."/>
            <person name="Lucas S."/>
            <person name="Tice H."/>
            <person name="Cheng J.F."/>
            <person name="Bruce D."/>
            <person name="Goodwin L."/>
            <person name="Pitluck S."/>
            <person name="Ovchinnikova G."/>
            <person name="Pati A."/>
            <person name="Ivanova N."/>
            <person name="Chen A."/>
            <person name="Palaniappan K."/>
            <person name="Chain P."/>
            <person name="D'haeseleer P."/>
            <person name="Goker M."/>
            <person name="Bristow J."/>
            <person name="Eisen J.A."/>
            <person name="Markowitz V."/>
            <person name="Hugenholtz P."/>
            <person name="Rohde M."/>
            <person name="Klenk H.P."/>
            <person name="Kyrpides N.C."/>
        </authorList>
    </citation>
    <scope>NUCLEOTIDE SEQUENCE [LARGE SCALE GENOMIC DNA]</scope>
    <source>
        <strain evidence="4">ATCC 700683 / DSM 15641 / 12-3</strain>
    </source>
</reference>
<evidence type="ECO:0000256" key="2">
    <source>
        <dbReference type="SAM" id="Phobius"/>
    </source>
</evidence>
<evidence type="ECO:0008006" key="5">
    <source>
        <dbReference type="Google" id="ProtNLM"/>
    </source>
</evidence>
<dbReference type="HOGENOM" id="CLU_859746_0_0_11"/>
<dbReference type="EMBL" id="CP001682">
    <property type="protein sequence ID" value="ACU93900.1"/>
    <property type="molecule type" value="Genomic_DNA"/>
</dbReference>
<name>C7MLU4_CRYCD</name>
<dbReference type="Proteomes" id="UP000000954">
    <property type="component" value="Chromosome"/>
</dbReference>
<dbReference type="RefSeq" id="WP_012802589.1">
    <property type="nucleotide sequence ID" value="NC_013170.1"/>
</dbReference>
<dbReference type="STRING" id="469378.Ccur_01690"/>
<keyword evidence="4" id="KW-1185">Reference proteome</keyword>
<evidence type="ECO:0000256" key="1">
    <source>
        <dbReference type="SAM" id="MobiDB-lite"/>
    </source>
</evidence>